<evidence type="ECO:0000256" key="7">
    <source>
        <dbReference type="ARBA" id="ARBA00023121"/>
    </source>
</evidence>
<feature type="signal peptide" evidence="13">
    <location>
        <begin position="1"/>
        <end position="24"/>
    </location>
</feature>
<dbReference type="AlphaFoldDB" id="A0A7J0FLJ9"/>
<dbReference type="Pfam" id="PF14368">
    <property type="entry name" value="LTP_2"/>
    <property type="match status" value="1"/>
</dbReference>
<dbReference type="InterPro" id="IPR043325">
    <property type="entry name" value="LTSS"/>
</dbReference>
<feature type="transmembrane region" description="Helical" evidence="12">
    <location>
        <begin position="143"/>
        <end position="162"/>
    </location>
</feature>
<keyword evidence="12" id="KW-0472">Membrane</keyword>
<feature type="chain" id="PRO_5029903440" description="Bifunctional inhibitor/plant lipid transfer protein/seed storage helical domain-containing protein" evidence="13">
    <location>
        <begin position="25"/>
        <end position="164"/>
    </location>
</feature>
<evidence type="ECO:0000259" key="14">
    <source>
        <dbReference type="SMART" id="SM00499"/>
    </source>
</evidence>
<keyword evidence="12" id="KW-0812">Transmembrane</keyword>
<keyword evidence="12" id="KW-1133">Transmembrane helix</keyword>
<gene>
    <name evidence="15" type="ORF">Acr_13g0002080</name>
</gene>
<keyword evidence="8" id="KW-1015">Disulfide bond</keyword>
<dbReference type="SUPFAM" id="SSF47699">
    <property type="entry name" value="Bifunctional inhibitor/lipid-transfer protein/seed storage 2S albumin"/>
    <property type="match status" value="1"/>
</dbReference>
<evidence type="ECO:0000256" key="6">
    <source>
        <dbReference type="ARBA" id="ARBA00022729"/>
    </source>
</evidence>
<feature type="region of interest" description="Disordered" evidence="11">
    <location>
        <begin position="105"/>
        <end position="137"/>
    </location>
</feature>
<dbReference type="OrthoDB" id="911994at2759"/>
<comment type="subcellular location">
    <subcellularLocation>
        <location evidence="1">Cell membrane</location>
        <topology evidence="1">Lipid-anchor</topology>
        <topology evidence="1">GPI-anchor</topology>
    </subcellularLocation>
</comment>
<evidence type="ECO:0000313" key="15">
    <source>
        <dbReference type="EMBL" id="GFY98807.1"/>
    </source>
</evidence>
<evidence type="ECO:0000256" key="3">
    <source>
        <dbReference type="ARBA" id="ARBA00022448"/>
    </source>
</evidence>
<comment type="similarity">
    <text evidence="2">Belongs to the plant LTP family.</text>
</comment>
<sequence length="164" mass="16875">MEARKMEIALTMVLIAAFWIGAMSQSSCTSVLISLSPCLDYITGNSSTPSSGCCTQLANVVGSQPQCLCEVINDSSSLGIDINQTQALALPNACNVETPPISRCNATSPTATPTGTPGSTSGSGSKTVPSTRGDSSNGNSTKLLFSLLCFLIFVTSYASTFATI</sequence>
<evidence type="ECO:0000256" key="5">
    <source>
        <dbReference type="ARBA" id="ARBA00022622"/>
    </source>
</evidence>
<dbReference type="EMBL" id="BJWL01000013">
    <property type="protein sequence ID" value="GFY98807.1"/>
    <property type="molecule type" value="Genomic_DNA"/>
</dbReference>
<evidence type="ECO:0000256" key="11">
    <source>
        <dbReference type="SAM" id="MobiDB-lite"/>
    </source>
</evidence>
<dbReference type="FunFam" id="1.10.110.10:FF:000001">
    <property type="entry name" value="Bifunctional inhibitor/lipid-transfer protein/seed storage 2S albumin superfamily protein"/>
    <property type="match status" value="1"/>
</dbReference>
<keyword evidence="3" id="KW-0813">Transport</keyword>
<dbReference type="GO" id="GO:0098552">
    <property type="term" value="C:side of membrane"/>
    <property type="evidence" value="ECO:0007669"/>
    <property type="project" value="UniProtKB-KW"/>
</dbReference>
<dbReference type="GO" id="GO:0006869">
    <property type="term" value="P:lipid transport"/>
    <property type="evidence" value="ECO:0007669"/>
    <property type="project" value="InterPro"/>
</dbReference>
<dbReference type="SMART" id="SM00499">
    <property type="entry name" value="AAI"/>
    <property type="match status" value="1"/>
</dbReference>
<accession>A0A7J0FLJ9</accession>
<evidence type="ECO:0000313" key="16">
    <source>
        <dbReference type="Proteomes" id="UP000585474"/>
    </source>
</evidence>
<dbReference type="PANTHER" id="PTHR33044">
    <property type="entry name" value="BIFUNCTIONAL INHIBITOR/LIPID-TRANSFER PROTEIN/SEED STORAGE 2S ALBUMIN SUPERFAMILY PROTEIN-RELATED"/>
    <property type="match status" value="1"/>
</dbReference>
<dbReference type="Gene3D" id="1.10.110.10">
    <property type="entry name" value="Plant lipid-transfer and hydrophobic proteins"/>
    <property type="match status" value="1"/>
</dbReference>
<keyword evidence="6 13" id="KW-0732">Signal</keyword>
<comment type="caution">
    <text evidence="15">The sequence shown here is derived from an EMBL/GenBank/DDBJ whole genome shotgun (WGS) entry which is preliminary data.</text>
</comment>
<reference evidence="15 16" key="1">
    <citation type="submission" date="2019-07" db="EMBL/GenBank/DDBJ databases">
        <title>De Novo Assembly of kiwifruit Actinidia rufa.</title>
        <authorList>
            <person name="Sugita-Konishi S."/>
            <person name="Sato K."/>
            <person name="Mori E."/>
            <person name="Abe Y."/>
            <person name="Kisaki G."/>
            <person name="Hamano K."/>
            <person name="Suezawa K."/>
            <person name="Otani M."/>
            <person name="Fukuda T."/>
            <person name="Manabe T."/>
            <person name="Gomi K."/>
            <person name="Tabuchi M."/>
            <person name="Akimitsu K."/>
            <person name="Kataoka I."/>
        </authorList>
    </citation>
    <scope>NUCLEOTIDE SEQUENCE [LARGE SCALE GENOMIC DNA]</scope>
    <source>
        <strain evidence="16">cv. Fuchu</strain>
    </source>
</reference>
<feature type="domain" description="Bifunctional inhibitor/plant lipid transfer protein/seed storage helical" evidence="14">
    <location>
        <begin position="28"/>
        <end position="104"/>
    </location>
</feature>
<dbReference type="InterPro" id="IPR000528">
    <property type="entry name" value="Plant_nsLTP"/>
</dbReference>
<evidence type="ECO:0000256" key="9">
    <source>
        <dbReference type="ARBA" id="ARBA00023180"/>
    </source>
</evidence>
<evidence type="ECO:0000256" key="1">
    <source>
        <dbReference type="ARBA" id="ARBA00004609"/>
    </source>
</evidence>
<keyword evidence="4" id="KW-1003">Cell membrane</keyword>
<protein>
    <recommendedName>
        <fullName evidence="14">Bifunctional inhibitor/plant lipid transfer protein/seed storage helical domain-containing protein</fullName>
    </recommendedName>
</protein>
<evidence type="ECO:0000256" key="8">
    <source>
        <dbReference type="ARBA" id="ARBA00023157"/>
    </source>
</evidence>
<evidence type="ECO:0000256" key="13">
    <source>
        <dbReference type="SAM" id="SignalP"/>
    </source>
</evidence>
<feature type="compositionally biased region" description="Low complexity" evidence="11">
    <location>
        <begin position="107"/>
        <end position="131"/>
    </location>
</feature>
<dbReference type="GO" id="GO:0008289">
    <property type="term" value="F:lipid binding"/>
    <property type="evidence" value="ECO:0007669"/>
    <property type="project" value="UniProtKB-KW"/>
</dbReference>
<keyword evidence="9" id="KW-0325">Glycoprotein</keyword>
<dbReference type="PRINTS" id="PR00382">
    <property type="entry name" value="LIPIDTRNSFER"/>
</dbReference>
<dbReference type="CDD" id="cd00010">
    <property type="entry name" value="AAI_LTSS"/>
    <property type="match status" value="1"/>
</dbReference>
<keyword evidence="5" id="KW-0336">GPI-anchor</keyword>
<evidence type="ECO:0000256" key="10">
    <source>
        <dbReference type="ARBA" id="ARBA00023288"/>
    </source>
</evidence>
<dbReference type="GO" id="GO:0005886">
    <property type="term" value="C:plasma membrane"/>
    <property type="evidence" value="ECO:0007669"/>
    <property type="project" value="UniProtKB-SubCell"/>
</dbReference>
<keyword evidence="10" id="KW-0449">Lipoprotein</keyword>
<evidence type="ECO:0000256" key="4">
    <source>
        <dbReference type="ARBA" id="ARBA00022475"/>
    </source>
</evidence>
<keyword evidence="7" id="KW-0446">Lipid-binding</keyword>
<dbReference type="InterPro" id="IPR016140">
    <property type="entry name" value="Bifunc_inhib/LTP/seed_store"/>
</dbReference>
<dbReference type="Proteomes" id="UP000585474">
    <property type="component" value="Unassembled WGS sequence"/>
</dbReference>
<organism evidence="15 16">
    <name type="scientific">Actinidia rufa</name>
    <dbReference type="NCBI Taxonomy" id="165716"/>
    <lineage>
        <taxon>Eukaryota</taxon>
        <taxon>Viridiplantae</taxon>
        <taxon>Streptophyta</taxon>
        <taxon>Embryophyta</taxon>
        <taxon>Tracheophyta</taxon>
        <taxon>Spermatophyta</taxon>
        <taxon>Magnoliopsida</taxon>
        <taxon>eudicotyledons</taxon>
        <taxon>Gunneridae</taxon>
        <taxon>Pentapetalae</taxon>
        <taxon>asterids</taxon>
        <taxon>Ericales</taxon>
        <taxon>Actinidiaceae</taxon>
        <taxon>Actinidia</taxon>
    </lineage>
</organism>
<proteinExistence type="inferred from homology"/>
<name>A0A7J0FLJ9_9ERIC</name>
<evidence type="ECO:0000256" key="12">
    <source>
        <dbReference type="SAM" id="Phobius"/>
    </source>
</evidence>
<evidence type="ECO:0000256" key="2">
    <source>
        <dbReference type="ARBA" id="ARBA00009748"/>
    </source>
</evidence>
<dbReference type="InterPro" id="IPR036312">
    <property type="entry name" value="Bifun_inhib/LTP/seed_sf"/>
</dbReference>
<keyword evidence="16" id="KW-1185">Reference proteome</keyword>